<evidence type="ECO:0000256" key="1">
    <source>
        <dbReference type="SAM" id="Phobius"/>
    </source>
</evidence>
<evidence type="ECO:0000313" key="2">
    <source>
        <dbReference type="EMBL" id="QNK03556.1"/>
    </source>
</evidence>
<feature type="transmembrane region" description="Helical" evidence="1">
    <location>
        <begin position="199"/>
        <end position="217"/>
    </location>
</feature>
<organism evidence="2 3">
    <name type="scientific">Dyella telluris</name>
    <dbReference type="NCBI Taxonomy" id="2763498"/>
    <lineage>
        <taxon>Bacteria</taxon>
        <taxon>Pseudomonadati</taxon>
        <taxon>Pseudomonadota</taxon>
        <taxon>Gammaproteobacteria</taxon>
        <taxon>Lysobacterales</taxon>
        <taxon>Rhodanobacteraceae</taxon>
        <taxon>Dyella</taxon>
    </lineage>
</organism>
<feature type="transmembrane region" description="Helical" evidence="1">
    <location>
        <begin position="91"/>
        <end position="113"/>
    </location>
</feature>
<dbReference type="AlphaFoldDB" id="A0A7G8Q9U8"/>
<feature type="transmembrane region" description="Helical" evidence="1">
    <location>
        <begin position="66"/>
        <end position="84"/>
    </location>
</feature>
<feature type="transmembrane region" description="Helical" evidence="1">
    <location>
        <begin position="119"/>
        <end position="139"/>
    </location>
</feature>
<accession>A0A7G8Q9U8</accession>
<keyword evidence="3" id="KW-1185">Reference proteome</keyword>
<gene>
    <name evidence="2" type="ORF">H8F01_10815</name>
</gene>
<reference evidence="2 3" key="1">
    <citation type="submission" date="2020-08" db="EMBL/GenBank/DDBJ databases">
        <title>Dyella sp. G9 isolated from forest soil.</title>
        <authorList>
            <person name="Fu J."/>
            <person name="Qiu L."/>
        </authorList>
    </citation>
    <scope>NUCLEOTIDE SEQUENCE [LARGE SCALE GENOMIC DNA]</scope>
    <source>
        <strain evidence="2 3">G9</strain>
    </source>
</reference>
<dbReference type="KEGG" id="dtl:H8F01_10815"/>
<feature type="transmembrane region" description="Helical" evidence="1">
    <location>
        <begin position="249"/>
        <end position="268"/>
    </location>
</feature>
<keyword evidence="1" id="KW-0812">Transmembrane</keyword>
<protein>
    <submittedName>
        <fullName evidence="2">DoxX family membrane protein</fullName>
    </submittedName>
</protein>
<keyword evidence="1" id="KW-0472">Membrane</keyword>
<keyword evidence="1" id="KW-1133">Transmembrane helix</keyword>
<proteinExistence type="predicted"/>
<name>A0A7G8Q9U8_9GAMM</name>
<feature type="transmembrane region" description="Helical" evidence="1">
    <location>
        <begin position="31"/>
        <end position="54"/>
    </location>
</feature>
<dbReference type="EMBL" id="CP060412">
    <property type="protein sequence ID" value="QNK03556.1"/>
    <property type="molecule type" value="Genomic_DNA"/>
</dbReference>
<feature type="transmembrane region" description="Helical" evidence="1">
    <location>
        <begin position="160"/>
        <end position="179"/>
    </location>
</feature>
<evidence type="ECO:0000313" key="3">
    <source>
        <dbReference type="Proteomes" id="UP000515873"/>
    </source>
</evidence>
<feature type="transmembrane region" description="Helical" evidence="1">
    <location>
        <begin position="224"/>
        <end position="243"/>
    </location>
</feature>
<sequence>MERSYHASSSVLADDTAVARPSAPTFVSQQFLAISMMTLGVLGLVYGDVAMVWQHLPIEHMPGARAIAYGFALIELIAGIGLLLRPWAKAAAALLTVFLLAWAVLLKLPAVIAVPSMEATWLGLGEITVILAGAWVLFASQMGERGDWLGHVTGQRGVRAARVLFALSLPMIGLSHFFYTKQTVELVPSWLPFPSAWAYLTGAGSIATCVAVLFGIVPRLACRLEALMLWIITLLVWAPAIISTSGDRLPITALTISAAIACGAWVVADSYRGTDYLPPAS</sequence>
<dbReference type="Proteomes" id="UP000515873">
    <property type="component" value="Chromosome"/>
</dbReference>
<dbReference type="RefSeq" id="WP_187059022.1">
    <property type="nucleotide sequence ID" value="NZ_CP060412.1"/>
</dbReference>